<keyword evidence="5" id="KW-0547">Nucleotide-binding</keyword>
<proteinExistence type="predicted"/>
<dbReference type="SUPFAM" id="SSF56672">
    <property type="entry name" value="DNA/RNA polymerases"/>
    <property type="match status" value="1"/>
</dbReference>
<keyword evidence="9" id="KW-0460">Magnesium</keyword>
<dbReference type="EMBL" id="BK014066">
    <property type="protein sequence ID" value="DAD52311.1"/>
    <property type="molecule type" value="Genomic_RNA"/>
</dbReference>
<protein>
    <recommendedName>
        <fullName evidence="1">RNA-directed RNA polymerase</fullName>
        <ecNumber evidence="1">2.7.7.48</ecNumber>
    </recommendedName>
    <alternativeName>
        <fullName evidence="7">RNA replicase beta chain</fullName>
    </alternativeName>
</protein>
<dbReference type="GO" id="GO:0000166">
    <property type="term" value="F:nucleotide binding"/>
    <property type="evidence" value="ECO:0007669"/>
    <property type="project" value="UniProtKB-KW"/>
</dbReference>
<sequence>MRPTKTCHVLRALLKAVGSEAQIDEVGLYAKAPDMPSVMLPSVSFRDAWFAYNLARKREVDRPETEEAARAAFYDSEARCATIEKDGILSSLDWLARNTLIRASQIAAEVLGVKPPSSWYQECSFTGGASTSRSRSDSHPALKWWASPSLHVTPLALRHLLALKASCEVLDVAWEDPGILSSETYSHDRSFYKIVPGSRLEFVEKNYKTKRAILIEPDGNMVLQKGVGNIIRKQLKRVVNIDLDDQTRNQRLAFAGSVSGSLGTIDLSAASDSVSLALLRILLPWKWYELIYELRSPCYLDGDIWRTMRKVSSMGNGFTFELESLVFYCLTQAVVDVLKPKETRVGIFGDDIIVATSVCGALESVLNRCGFSLNQEKSFWRGPFRESCGKHFHNGLDVTPVYCKADLDDASEVYRLYNQVRLWARQGCNFDFDERFNAPLRTISGLLAKADRIQIPLEYGPNEGLYFPDVCHHRLRFYRNKRGHDLIAFYRRAPKRLDLTDRFDSECGWLYRHMERWTPSCPLGIGEYTSLSLVREGKLERVPVVIPASSITWPIP</sequence>
<comment type="cofactor">
    <cofactor evidence="9">
        <name>Mg(2+)</name>
        <dbReference type="ChEBI" id="CHEBI:18420"/>
    </cofactor>
    <text evidence="9">Binds 2 Mg(2+) per subunit.</text>
</comment>
<keyword evidence="3" id="KW-0808">Transferase</keyword>
<keyword evidence="4" id="KW-0548">Nucleotidyltransferase</keyword>
<evidence type="ECO:0000256" key="7">
    <source>
        <dbReference type="ARBA" id="ARBA00030248"/>
    </source>
</evidence>
<evidence type="ECO:0000256" key="5">
    <source>
        <dbReference type="ARBA" id="ARBA00022741"/>
    </source>
</evidence>
<organism evidence="11 12">
    <name type="scientific">ssRNA phage SRR6960799_20</name>
    <dbReference type="NCBI Taxonomy" id="2786577"/>
    <lineage>
        <taxon>Viruses</taxon>
        <taxon>Riboviria</taxon>
        <taxon>Orthornavirae</taxon>
        <taxon>Lenarviricota</taxon>
        <taxon>Leviviricetes</taxon>
        <taxon>Norzivirales</taxon>
        <taxon>Fiersviridae</taxon>
        <taxon>Muyegivirus</taxon>
        <taxon>Muyegivirus borborenecus</taxon>
    </lineage>
</organism>
<feature type="domain" description="RdRp catalytic" evidence="10">
    <location>
        <begin position="251"/>
        <end position="382"/>
    </location>
</feature>
<accession>A0A8S5L4N6</accession>
<dbReference type="InterPro" id="IPR007096">
    <property type="entry name" value="RNA-dir_Rpol_cat_phage"/>
</dbReference>
<evidence type="ECO:0000256" key="3">
    <source>
        <dbReference type="ARBA" id="ARBA00022679"/>
    </source>
</evidence>
<keyword evidence="12" id="KW-1185">Reference proteome</keyword>
<dbReference type="EC" id="2.7.7.48" evidence="1"/>
<feature type="binding site" evidence="9">
    <location>
        <position position="351"/>
    </location>
    <ligand>
        <name>Mg(2+)</name>
        <dbReference type="ChEBI" id="CHEBI:18420"/>
        <label>2</label>
    </ligand>
</feature>
<evidence type="ECO:0000256" key="2">
    <source>
        <dbReference type="ARBA" id="ARBA00022484"/>
    </source>
</evidence>
<evidence type="ECO:0000256" key="6">
    <source>
        <dbReference type="ARBA" id="ARBA00022953"/>
    </source>
</evidence>
<dbReference type="RefSeq" id="YP_010769592.1">
    <property type="nucleotide sequence ID" value="NC_074020.1"/>
</dbReference>
<dbReference type="GO" id="GO:0039694">
    <property type="term" value="P:viral RNA genome replication"/>
    <property type="evidence" value="ECO:0007669"/>
    <property type="project" value="InterPro"/>
</dbReference>
<evidence type="ECO:0000256" key="9">
    <source>
        <dbReference type="PIRSR" id="PIRSR605093-1"/>
    </source>
</evidence>
<evidence type="ECO:0000313" key="12">
    <source>
        <dbReference type="Proteomes" id="UP000682154"/>
    </source>
</evidence>
<dbReference type="Proteomes" id="UP000682154">
    <property type="component" value="Segment"/>
</dbReference>
<dbReference type="GO" id="GO:0003968">
    <property type="term" value="F:RNA-directed RNA polymerase activity"/>
    <property type="evidence" value="ECO:0007669"/>
    <property type="project" value="UniProtKB-KW"/>
</dbReference>
<evidence type="ECO:0000256" key="1">
    <source>
        <dbReference type="ARBA" id="ARBA00012494"/>
    </source>
</evidence>
<dbReference type="Pfam" id="PF03431">
    <property type="entry name" value="RNA_replicase_B"/>
    <property type="match status" value="1"/>
</dbReference>
<reference evidence="11" key="1">
    <citation type="submission" date="2020-09" db="EMBL/GenBank/DDBJ databases">
        <title>Leviviricetes taxonomy.</title>
        <authorList>
            <person name="Stockdale S.R."/>
            <person name="Callanan J."/>
            <person name="Adriaenssens E.M."/>
            <person name="Kuhn J.H."/>
            <person name="Rumnieks J."/>
            <person name="Shkoporov A."/>
            <person name="Draper L.A."/>
            <person name="Ross P."/>
            <person name="Hill C."/>
        </authorList>
    </citation>
    <scope>NUCLEOTIDE SEQUENCE</scope>
</reference>
<feature type="binding site" evidence="9">
    <location>
        <position position="266"/>
    </location>
    <ligand>
        <name>Mg(2+)</name>
        <dbReference type="ChEBI" id="CHEBI:18420"/>
        <label>2</label>
    </ligand>
</feature>
<feature type="binding site" evidence="9">
    <location>
        <position position="350"/>
    </location>
    <ligand>
        <name>Mg(2+)</name>
        <dbReference type="ChEBI" id="CHEBI:18420"/>
        <label>2</label>
    </ligand>
</feature>
<name>A0A8S5L4N6_9VIRU</name>
<evidence type="ECO:0000256" key="8">
    <source>
        <dbReference type="ARBA" id="ARBA00048744"/>
    </source>
</evidence>
<keyword evidence="9" id="KW-0479">Metal-binding</keyword>
<dbReference type="KEGG" id="vg:80398653"/>
<dbReference type="InterPro" id="IPR043502">
    <property type="entry name" value="DNA/RNA_pol_sf"/>
</dbReference>
<gene>
    <name evidence="11" type="primary">SRR6960799_20_3</name>
</gene>
<dbReference type="InterPro" id="IPR005093">
    <property type="entry name" value="RNArep_beta"/>
</dbReference>
<evidence type="ECO:0000256" key="4">
    <source>
        <dbReference type="ARBA" id="ARBA00022695"/>
    </source>
</evidence>
<dbReference type="GeneID" id="80398653"/>
<keyword evidence="6" id="KW-0693">Viral RNA replication</keyword>
<comment type="catalytic activity">
    <reaction evidence="8">
        <text>RNA(n) + a ribonucleoside 5'-triphosphate = RNA(n+1) + diphosphate</text>
        <dbReference type="Rhea" id="RHEA:21248"/>
        <dbReference type="Rhea" id="RHEA-COMP:14527"/>
        <dbReference type="Rhea" id="RHEA-COMP:17342"/>
        <dbReference type="ChEBI" id="CHEBI:33019"/>
        <dbReference type="ChEBI" id="CHEBI:61557"/>
        <dbReference type="ChEBI" id="CHEBI:140395"/>
        <dbReference type="EC" id="2.7.7.48"/>
    </reaction>
</comment>
<keyword evidence="2 11" id="KW-0696">RNA-directed RNA polymerase</keyword>
<dbReference type="GO" id="GO:0046872">
    <property type="term" value="F:metal ion binding"/>
    <property type="evidence" value="ECO:0007669"/>
    <property type="project" value="UniProtKB-KW"/>
</dbReference>
<dbReference type="PROSITE" id="PS50522">
    <property type="entry name" value="RDRP_PHAGE"/>
    <property type="match status" value="1"/>
</dbReference>
<evidence type="ECO:0000313" key="11">
    <source>
        <dbReference type="EMBL" id="DAD52311.1"/>
    </source>
</evidence>
<evidence type="ECO:0000259" key="10">
    <source>
        <dbReference type="PROSITE" id="PS50522"/>
    </source>
</evidence>